<dbReference type="RefSeq" id="WP_345490014.1">
    <property type="nucleotide sequence ID" value="NZ_BAABHY010000001.1"/>
</dbReference>
<feature type="domain" description="HTH tetR-type" evidence="3">
    <location>
        <begin position="7"/>
        <end position="67"/>
    </location>
</feature>
<keyword evidence="5" id="KW-1185">Reference proteome</keyword>
<dbReference type="InterPro" id="IPR001647">
    <property type="entry name" value="HTH_TetR"/>
</dbReference>
<feature type="DNA-binding region" description="H-T-H motif" evidence="2">
    <location>
        <begin position="30"/>
        <end position="49"/>
    </location>
</feature>
<accession>A0ABP9N499</accession>
<gene>
    <name evidence="4" type="ORF">GCM10023211_12820</name>
</gene>
<evidence type="ECO:0000313" key="4">
    <source>
        <dbReference type="EMBL" id="GAA5109441.1"/>
    </source>
</evidence>
<dbReference type="InterPro" id="IPR050624">
    <property type="entry name" value="HTH-type_Tx_Regulator"/>
</dbReference>
<name>A0ABP9N499_9GAMM</name>
<sequence>MKKTTLNKTAEKILNSAEKLFAEYSYNEVSIRQITDDAGVKLALVHYHFGSKEELYRELIKRRIGKLGSDRIKLLQHHAIRAGEKPIPLGNIVDAFITPYLYNTLYGEEGWKSYAKIVARLLSSGSAISLSILLDQFDPYAEQFIAQMRKTVPQANEQQIQWGFDFLVASMCSTFAEVDRIKSLSKDLCSIEQTQQACQYLYNYVSSGLQGILTQPPYCFARSFSLLQSFEQD</sequence>
<dbReference type="InterPro" id="IPR041586">
    <property type="entry name" value="PsrA_TetR_C"/>
</dbReference>
<dbReference type="PANTHER" id="PTHR43479:SF11">
    <property type="entry name" value="ACREF_ENVCD OPERON REPRESSOR-RELATED"/>
    <property type="match status" value="1"/>
</dbReference>
<dbReference type="Proteomes" id="UP001500171">
    <property type="component" value="Unassembled WGS sequence"/>
</dbReference>
<keyword evidence="1 2" id="KW-0238">DNA-binding</keyword>
<dbReference type="PRINTS" id="PR00455">
    <property type="entry name" value="HTHTETR"/>
</dbReference>
<evidence type="ECO:0000256" key="2">
    <source>
        <dbReference type="PROSITE-ProRule" id="PRU00335"/>
    </source>
</evidence>
<proteinExistence type="predicted"/>
<evidence type="ECO:0000256" key="1">
    <source>
        <dbReference type="ARBA" id="ARBA00023125"/>
    </source>
</evidence>
<protein>
    <submittedName>
        <fullName evidence="4">TetR/AcrR family transcriptional regulator</fullName>
    </submittedName>
</protein>
<dbReference type="PANTHER" id="PTHR43479">
    <property type="entry name" value="ACREF/ENVCD OPERON REPRESSOR-RELATED"/>
    <property type="match status" value="1"/>
</dbReference>
<evidence type="ECO:0000259" key="3">
    <source>
        <dbReference type="PROSITE" id="PS50977"/>
    </source>
</evidence>
<dbReference type="InterPro" id="IPR036271">
    <property type="entry name" value="Tet_transcr_reg_TetR-rel_C_sf"/>
</dbReference>
<dbReference type="InterPro" id="IPR009057">
    <property type="entry name" value="Homeodomain-like_sf"/>
</dbReference>
<dbReference type="SUPFAM" id="SSF46689">
    <property type="entry name" value="Homeodomain-like"/>
    <property type="match status" value="1"/>
</dbReference>
<dbReference type="SUPFAM" id="SSF48498">
    <property type="entry name" value="Tetracyclin repressor-like, C-terminal domain"/>
    <property type="match status" value="1"/>
</dbReference>
<dbReference type="EMBL" id="BAABHY010000001">
    <property type="protein sequence ID" value="GAA5109441.1"/>
    <property type="molecule type" value="Genomic_DNA"/>
</dbReference>
<dbReference type="PROSITE" id="PS50977">
    <property type="entry name" value="HTH_TETR_2"/>
    <property type="match status" value="1"/>
</dbReference>
<dbReference type="Gene3D" id="1.10.357.10">
    <property type="entry name" value="Tetracycline Repressor, domain 2"/>
    <property type="match status" value="1"/>
</dbReference>
<evidence type="ECO:0000313" key="5">
    <source>
        <dbReference type="Proteomes" id="UP001500171"/>
    </source>
</evidence>
<organism evidence="4 5">
    <name type="scientific">Orbus sasakiae</name>
    <dbReference type="NCBI Taxonomy" id="1078475"/>
    <lineage>
        <taxon>Bacteria</taxon>
        <taxon>Pseudomonadati</taxon>
        <taxon>Pseudomonadota</taxon>
        <taxon>Gammaproteobacteria</taxon>
        <taxon>Orbales</taxon>
        <taxon>Orbaceae</taxon>
        <taxon>Orbus</taxon>
    </lineage>
</organism>
<dbReference type="Pfam" id="PF00440">
    <property type="entry name" value="TetR_N"/>
    <property type="match status" value="1"/>
</dbReference>
<dbReference type="Pfam" id="PF17939">
    <property type="entry name" value="TetR_C_30"/>
    <property type="match status" value="1"/>
</dbReference>
<reference evidence="5" key="1">
    <citation type="journal article" date="2019" name="Int. J. Syst. Evol. Microbiol.">
        <title>The Global Catalogue of Microorganisms (GCM) 10K type strain sequencing project: providing services to taxonomists for standard genome sequencing and annotation.</title>
        <authorList>
            <consortium name="The Broad Institute Genomics Platform"/>
            <consortium name="The Broad Institute Genome Sequencing Center for Infectious Disease"/>
            <person name="Wu L."/>
            <person name="Ma J."/>
        </authorList>
    </citation>
    <scope>NUCLEOTIDE SEQUENCE [LARGE SCALE GENOMIC DNA]</scope>
    <source>
        <strain evidence="5">JCM 18050</strain>
    </source>
</reference>
<comment type="caution">
    <text evidence="4">The sequence shown here is derived from an EMBL/GenBank/DDBJ whole genome shotgun (WGS) entry which is preliminary data.</text>
</comment>